<proteinExistence type="predicted"/>
<dbReference type="PANTHER" id="PTHR23319:SF4">
    <property type="entry name" value="GRAM DOMAIN CONTAINING 1B, ISOFORM E"/>
    <property type="match status" value="1"/>
</dbReference>
<dbReference type="GO" id="GO:0005789">
    <property type="term" value="C:endoplasmic reticulum membrane"/>
    <property type="evidence" value="ECO:0007669"/>
    <property type="project" value="TreeGrafter"/>
</dbReference>
<dbReference type="OrthoDB" id="2162691at2759"/>
<name>A0A0C2FUV2_9BILA</name>
<dbReference type="EMBL" id="KN757507">
    <property type="protein sequence ID" value="KIH48716.1"/>
    <property type="molecule type" value="Genomic_DNA"/>
</dbReference>
<dbReference type="InterPro" id="IPR004182">
    <property type="entry name" value="GRAM"/>
</dbReference>
<dbReference type="GO" id="GO:0140268">
    <property type="term" value="C:endoplasmic reticulum-plasma membrane contact site"/>
    <property type="evidence" value="ECO:0007669"/>
    <property type="project" value="TreeGrafter"/>
</dbReference>
<sequence length="145" mass="16864">YSCAYQREILCQGRMYISQRHICFYANIFGWETNLVVPVSEIAAITKEKAAKIFPNSIQVSRGLWIVAGRKEGNYTNLVLQYPKNSKGKFQIEMKDETRYFFASFVNREKSLTVLLKVLEKVQMDEENNGACKSYMQRSIDIIDR</sequence>
<reference evidence="2 3" key="1">
    <citation type="submission" date="2013-12" db="EMBL/GenBank/DDBJ databases">
        <title>Draft genome of the parsitic nematode Ancylostoma duodenale.</title>
        <authorList>
            <person name="Mitreva M."/>
        </authorList>
    </citation>
    <scope>NUCLEOTIDE SEQUENCE [LARGE SCALE GENOMIC DNA]</scope>
    <source>
        <strain evidence="2 3">Zhejiang</strain>
    </source>
</reference>
<feature type="non-terminal residue" evidence="2">
    <location>
        <position position="1"/>
    </location>
</feature>
<gene>
    <name evidence="2" type="ORF">ANCDUO_21211</name>
</gene>
<keyword evidence="3" id="KW-1185">Reference proteome</keyword>
<dbReference type="Pfam" id="PF02893">
    <property type="entry name" value="GRAM"/>
    <property type="match status" value="1"/>
</dbReference>
<protein>
    <submittedName>
        <fullName evidence="2">GRAM domain protein</fullName>
    </submittedName>
</protein>
<accession>A0A0C2FUV2</accession>
<dbReference type="Gene3D" id="2.30.29.30">
    <property type="entry name" value="Pleckstrin-homology domain (PH domain)/Phosphotyrosine-binding domain (PTB)"/>
    <property type="match status" value="1"/>
</dbReference>
<organism evidence="2 3">
    <name type="scientific">Ancylostoma duodenale</name>
    <dbReference type="NCBI Taxonomy" id="51022"/>
    <lineage>
        <taxon>Eukaryota</taxon>
        <taxon>Metazoa</taxon>
        <taxon>Ecdysozoa</taxon>
        <taxon>Nematoda</taxon>
        <taxon>Chromadorea</taxon>
        <taxon>Rhabditida</taxon>
        <taxon>Rhabditina</taxon>
        <taxon>Rhabditomorpha</taxon>
        <taxon>Strongyloidea</taxon>
        <taxon>Ancylostomatidae</taxon>
        <taxon>Ancylostomatinae</taxon>
        <taxon>Ancylostoma</taxon>
    </lineage>
</organism>
<dbReference type="GO" id="GO:0032366">
    <property type="term" value="P:intracellular sterol transport"/>
    <property type="evidence" value="ECO:0007669"/>
    <property type="project" value="TreeGrafter"/>
</dbReference>
<dbReference type="AlphaFoldDB" id="A0A0C2FUV2"/>
<feature type="domain" description="GRAM" evidence="1">
    <location>
        <begin position="1"/>
        <end position="49"/>
    </location>
</feature>
<evidence type="ECO:0000259" key="1">
    <source>
        <dbReference type="SMART" id="SM00568"/>
    </source>
</evidence>
<dbReference type="GO" id="GO:0005886">
    <property type="term" value="C:plasma membrane"/>
    <property type="evidence" value="ECO:0007669"/>
    <property type="project" value="TreeGrafter"/>
</dbReference>
<dbReference type="Proteomes" id="UP000054047">
    <property type="component" value="Unassembled WGS sequence"/>
</dbReference>
<evidence type="ECO:0000313" key="3">
    <source>
        <dbReference type="Proteomes" id="UP000054047"/>
    </source>
</evidence>
<dbReference type="InterPro" id="IPR011993">
    <property type="entry name" value="PH-like_dom_sf"/>
</dbReference>
<dbReference type="GO" id="GO:0120015">
    <property type="term" value="F:sterol transfer activity"/>
    <property type="evidence" value="ECO:0007669"/>
    <property type="project" value="TreeGrafter"/>
</dbReference>
<dbReference type="PANTHER" id="PTHR23319">
    <property type="entry name" value="GRAM DOMAIN CONTAINING 1B, ISOFORM E"/>
    <property type="match status" value="1"/>
</dbReference>
<dbReference type="GO" id="GO:0032934">
    <property type="term" value="F:sterol binding"/>
    <property type="evidence" value="ECO:0007669"/>
    <property type="project" value="TreeGrafter"/>
</dbReference>
<dbReference type="SMART" id="SM00568">
    <property type="entry name" value="GRAM"/>
    <property type="match status" value="1"/>
</dbReference>
<dbReference type="CDD" id="cd13220">
    <property type="entry name" value="PH-GRAM_GRAMDC"/>
    <property type="match status" value="1"/>
</dbReference>
<dbReference type="InterPro" id="IPR051482">
    <property type="entry name" value="Cholesterol_transport"/>
</dbReference>
<evidence type="ECO:0000313" key="2">
    <source>
        <dbReference type="EMBL" id="KIH48716.1"/>
    </source>
</evidence>